<organism evidence="3 4">
    <name type="scientific">Glycomyces buryatensis</name>
    <dbReference type="NCBI Taxonomy" id="2570927"/>
    <lineage>
        <taxon>Bacteria</taxon>
        <taxon>Bacillati</taxon>
        <taxon>Actinomycetota</taxon>
        <taxon>Actinomycetes</taxon>
        <taxon>Glycomycetales</taxon>
        <taxon>Glycomycetaceae</taxon>
        <taxon>Glycomyces</taxon>
    </lineage>
</organism>
<reference evidence="3 4" key="2">
    <citation type="submission" date="2019-05" db="EMBL/GenBank/DDBJ databases">
        <title>Glycomyces buryatensis sp. nov.</title>
        <authorList>
            <person name="Nikitina E."/>
        </authorList>
    </citation>
    <scope>NUCLEOTIDE SEQUENCE [LARGE SCALE GENOMIC DNA]</scope>
    <source>
        <strain evidence="3 4">18</strain>
    </source>
</reference>
<feature type="region of interest" description="Disordered" evidence="1">
    <location>
        <begin position="56"/>
        <end position="82"/>
    </location>
</feature>
<dbReference type="OrthoDB" id="9952459at2"/>
<accession>A0A4S8Q378</accession>
<evidence type="ECO:0000313" key="4">
    <source>
        <dbReference type="Proteomes" id="UP000308760"/>
    </source>
</evidence>
<evidence type="ECO:0000313" key="3">
    <source>
        <dbReference type="EMBL" id="THV38623.1"/>
    </source>
</evidence>
<sequence length="82" mass="9120">MNAVIGDLLPYATYFLAAIPLALVTKHLFAYLSDRNRSRARLELLTRSIEGTDPDSRADILRALGDGEPDGREEIRRPPPSN</sequence>
<evidence type="ECO:0000256" key="1">
    <source>
        <dbReference type="SAM" id="MobiDB-lite"/>
    </source>
</evidence>
<feature type="transmembrane region" description="Helical" evidence="2">
    <location>
        <begin position="12"/>
        <end position="32"/>
    </location>
</feature>
<reference evidence="4" key="1">
    <citation type="submission" date="2019-04" db="EMBL/GenBank/DDBJ databases">
        <title>Nocardioides xinjiangensis sp. nov.</title>
        <authorList>
            <person name="Liu S."/>
        </authorList>
    </citation>
    <scope>NUCLEOTIDE SEQUENCE [LARGE SCALE GENOMIC DNA]</scope>
    <source>
        <strain evidence="4">18</strain>
    </source>
</reference>
<evidence type="ECO:0000256" key="2">
    <source>
        <dbReference type="SAM" id="Phobius"/>
    </source>
</evidence>
<keyword evidence="2" id="KW-1133">Transmembrane helix</keyword>
<feature type="compositionally biased region" description="Basic and acidic residues" evidence="1">
    <location>
        <begin position="69"/>
        <end position="82"/>
    </location>
</feature>
<proteinExistence type="predicted"/>
<comment type="caution">
    <text evidence="3">The sequence shown here is derived from an EMBL/GenBank/DDBJ whole genome shotgun (WGS) entry which is preliminary data.</text>
</comment>
<keyword evidence="2" id="KW-0812">Transmembrane</keyword>
<protein>
    <submittedName>
        <fullName evidence="3">Uncharacterized protein</fullName>
    </submittedName>
</protein>
<dbReference type="AlphaFoldDB" id="A0A4S8Q378"/>
<dbReference type="RefSeq" id="WP_136536208.1">
    <property type="nucleotide sequence ID" value="NZ_STGY01000067.1"/>
</dbReference>
<dbReference type="EMBL" id="STGY01000067">
    <property type="protein sequence ID" value="THV38623.1"/>
    <property type="molecule type" value="Genomic_DNA"/>
</dbReference>
<name>A0A4S8Q378_9ACTN</name>
<keyword evidence="4" id="KW-1185">Reference proteome</keyword>
<gene>
    <name evidence="3" type="ORF">FAB82_19530</name>
</gene>
<dbReference type="Proteomes" id="UP000308760">
    <property type="component" value="Unassembled WGS sequence"/>
</dbReference>
<keyword evidence="2" id="KW-0472">Membrane</keyword>